<keyword evidence="3" id="KW-1185">Reference proteome</keyword>
<sequence>MKKGKASNLIFFIVYMAAIMFISAKSQQTFYIIGAVMGCLLFFSVFVRGNFYFKPYFTSRYNIFTSKVKHQKEFDLPKDILVDKMAEVLSEAGFKVRHADKVSGDLFATSKATMSSWGENIYIKLHEENGTTKVDFCSVCIFGIISWGKNERNYEHMMETFENSLII</sequence>
<protein>
    <recommendedName>
        <fullName evidence="4">DUF1499 domain-containing protein</fullName>
    </recommendedName>
</protein>
<evidence type="ECO:0000313" key="2">
    <source>
        <dbReference type="EMBL" id="PZF73695.1"/>
    </source>
</evidence>
<gene>
    <name evidence="2" type="ORF">DN068_06780</name>
</gene>
<feature type="transmembrane region" description="Helical" evidence="1">
    <location>
        <begin position="7"/>
        <end position="24"/>
    </location>
</feature>
<dbReference type="OrthoDB" id="9778341at2"/>
<name>A0A2W2AE07_9BACT</name>
<comment type="caution">
    <text evidence="2">The sequence shown here is derived from an EMBL/GenBank/DDBJ whole genome shotgun (WGS) entry which is preliminary data.</text>
</comment>
<proteinExistence type="predicted"/>
<organism evidence="2 3">
    <name type="scientific">Taibaiella soli</name>
    <dbReference type="NCBI Taxonomy" id="1649169"/>
    <lineage>
        <taxon>Bacteria</taxon>
        <taxon>Pseudomonadati</taxon>
        <taxon>Bacteroidota</taxon>
        <taxon>Chitinophagia</taxon>
        <taxon>Chitinophagales</taxon>
        <taxon>Chitinophagaceae</taxon>
        <taxon>Taibaiella</taxon>
    </lineage>
</organism>
<dbReference type="AlphaFoldDB" id="A0A2W2AE07"/>
<keyword evidence="1" id="KW-0812">Transmembrane</keyword>
<evidence type="ECO:0000256" key="1">
    <source>
        <dbReference type="SAM" id="Phobius"/>
    </source>
</evidence>
<reference evidence="2 3" key="1">
    <citation type="submission" date="2018-06" db="EMBL/GenBank/DDBJ databases">
        <title>Mucibacter soli gen. nov., sp. nov., a new member of the family Chitinophagaceae producing mucin.</title>
        <authorList>
            <person name="Kim M.-K."/>
            <person name="Park S."/>
            <person name="Kim T.-S."/>
            <person name="Joung Y."/>
            <person name="Han J.-H."/>
            <person name="Kim S.B."/>
        </authorList>
    </citation>
    <scope>NUCLEOTIDE SEQUENCE [LARGE SCALE GENOMIC DNA]</scope>
    <source>
        <strain evidence="2 3">R1-15</strain>
    </source>
</reference>
<dbReference type="RefSeq" id="WP_110998145.1">
    <property type="nucleotide sequence ID" value="NZ_QKTW01000010.1"/>
</dbReference>
<evidence type="ECO:0000313" key="3">
    <source>
        <dbReference type="Proteomes" id="UP000248745"/>
    </source>
</evidence>
<evidence type="ECO:0008006" key="4">
    <source>
        <dbReference type="Google" id="ProtNLM"/>
    </source>
</evidence>
<dbReference type="Proteomes" id="UP000248745">
    <property type="component" value="Unassembled WGS sequence"/>
</dbReference>
<accession>A0A2W2AE07</accession>
<keyword evidence="1" id="KW-1133">Transmembrane helix</keyword>
<dbReference type="EMBL" id="QKTW01000010">
    <property type="protein sequence ID" value="PZF73695.1"/>
    <property type="molecule type" value="Genomic_DNA"/>
</dbReference>
<keyword evidence="1" id="KW-0472">Membrane</keyword>
<feature type="transmembrane region" description="Helical" evidence="1">
    <location>
        <begin position="30"/>
        <end position="51"/>
    </location>
</feature>